<organism evidence="1">
    <name type="scientific">marine sediment metagenome</name>
    <dbReference type="NCBI Taxonomy" id="412755"/>
    <lineage>
        <taxon>unclassified sequences</taxon>
        <taxon>metagenomes</taxon>
        <taxon>ecological metagenomes</taxon>
    </lineage>
</organism>
<name>A0A0F9QDI2_9ZZZZ</name>
<sequence length="111" mass="12475">MTTKTETWLDIIPAIPLTPSVPITDGKRFGIVTDDASVTLSPWAIDPLYEHPNMRVDLDDPQGFGYAYRWLYPTPAYLHRTVPGMMGRHLRGETTHADRLALAKALREVVS</sequence>
<reference evidence="1" key="1">
    <citation type="journal article" date="2015" name="Nature">
        <title>Complex archaea that bridge the gap between prokaryotes and eukaryotes.</title>
        <authorList>
            <person name="Spang A."/>
            <person name="Saw J.H."/>
            <person name="Jorgensen S.L."/>
            <person name="Zaremba-Niedzwiedzka K."/>
            <person name="Martijn J."/>
            <person name="Lind A.E."/>
            <person name="van Eijk R."/>
            <person name="Schleper C."/>
            <person name="Guy L."/>
            <person name="Ettema T.J."/>
        </authorList>
    </citation>
    <scope>NUCLEOTIDE SEQUENCE</scope>
</reference>
<gene>
    <name evidence="1" type="ORF">LCGC14_1109340</name>
</gene>
<protein>
    <submittedName>
        <fullName evidence="1">Uncharacterized protein</fullName>
    </submittedName>
</protein>
<comment type="caution">
    <text evidence="1">The sequence shown here is derived from an EMBL/GenBank/DDBJ whole genome shotgun (WGS) entry which is preliminary data.</text>
</comment>
<dbReference type="EMBL" id="LAZR01005053">
    <property type="protein sequence ID" value="KKN03268.1"/>
    <property type="molecule type" value="Genomic_DNA"/>
</dbReference>
<accession>A0A0F9QDI2</accession>
<proteinExistence type="predicted"/>
<evidence type="ECO:0000313" key="1">
    <source>
        <dbReference type="EMBL" id="KKN03268.1"/>
    </source>
</evidence>
<dbReference type="AlphaFoldDB" id="A0A0F9QDI2"/>